<dbReference type="PROSITE" id="PS50801">
    <property type="entry name" value="STAS"/>
    <property type="match status" value="1"/>
</dbReference>
<evidence type="ECO:0000313" key="4">
    <source>
        <dbReference type="EMBL" id="MFC7340358.1"/>
    </source>
</evidence>
<dbReference type="EMBL" id="JBHTCJ010000001">
    <property type="protein sequence ID" value="MFC7340358.1"/>
    <property type="molecule type" value="Genomic_DNA"/>
</dbReference>
<sequence>MVIAAESDAPVGAWRHSHTLVHPRGPSEPMLGHVHNEATLRLAVQWPTPGVVAVRIGGEVDLASLPRLTEMIRQRLRAASLDAVVLDFSEVTYASSAALELLMTARRRCKQRGIELVVVPGGRPVGHLLELAGLTELFTLRPDLPAALNHT</sequence>
<dbReference type="Gene3D" id="3.30.750.24">
    <property type="entry name" value="STAS domain"/>
    <property type="match status" value="1"/>
</dbReference>
<dbReference type="CDD" id="cd07043">
    <property type="entry name" value="STAS_anti-anti-sigma_factors"/>
    <property type="match status" value="1"/>
</dbReference>
<dbReference type="Pfam" id="PF01740">
    <property type="entry name" value="STAS"/>
    <property type="match status" value="1"/>
</dbReference>
<evidence type="ECO:0000256" key="2">
    <source>
        <dbReference type="RuleBase" id="RU003749"/>
    </source>
</evidence>
<dbReference type="InterPro" id="IPR036513">
    <property type="entry name" value="STAS_dom_sf"/>
</dbReference>
<proteinExistence type="inferred from homology"/>
<dbReference type="InterPro" id="IPR002645">
    <property type="entry name" value="STAS_dom"/>
</dbReference>
<organism evidence="4 5">
    <name type="scientific">Saccharopolyspora griseoalba</name>
    <dbReference type="NCBI Taxonomy" id="1431848"/>
    <lineage>
        <taxon>Bacteria</taxon>
        <taxon>Bacillati</taxon>
        <taxon>Actinomycetota</taxon>
        <taxon>Actinomycetes</taxon>
        <taxon>Pseudonocardiales</taxon>
        <taxon>Pseudonocardiaceae</taxon>
        <taxon>Saccharopolyspora</taxon>
    </lineage>
</organism>
<feature type="domain" description="STAS" evidence="3">
    <location>
        <begin position="49"/>
        <end position="151"/>
    </location>
</feature>
<name>A0ABW2LF81_9PSEU</name>
<keyword evidence="5" id="KW-1185">Reference proteome</keyword>
<reference evidence="5" key="1">
    <citation type="journal article" date="2019" name="Int. J. Syst. Evol. Microbiol.">
        <title>The Global Catalogue of Microorganisms (GCM) 10K type strain sequencing project: providing services to taxonomists for standard genome sequencing and annotation.</title>
        <authorList>
            <consortium name="The Broad Institute Genomics Platform"/>
            <consortium name="The Broad Institute Genome Sequencing Center for Infectious Disease"/>
            <person name="Wu L."/>
            <person name="Ma J."/>
        </authorList>
    </citation>
    <scope>NUCLEOTIDE SEQUENCE [LARGE SCALE GENOMIC DNA]</scope>
    <source>
        <strain evidence="5">WLHS5</strain>
    </source>
</reference>
<dbReference type="PANTHER" id="PTHR33495">
    <property type="entry name" value="ANTI-SIGMA FACTOR ANTAGONIST TM_1081-RELATED-RELATED"/>
    <property type="match status" value="1"/>
</dbReference>
<dbReference type="SUPFAM" id="SSF52091">
    <property type="entry name" value="SpoIIaa-like"/>
    <property type="match status" value="1"/>
</dbReference>
<dbReference type="Proteomes" id="UP001596504">
    <property type="component" value="Unassembled WGS sequence"/>
</dbReference>
<dbReference type="InterPro" id="IPR003658">
    <property type="entry name" value="Anti-sigma_ant"/>
</dbReference>
<comment type="caution">
    <text evidence="4">The sequence shown here is derived from an EMBL/GenBank/DDBJ whole genome shotgun (WGS) entry which is preliminary data.</text>
</comment>
<comment type="similarity">
    <text evidence="1 2">Belongs to the anti-sigma-factor antagonist family.</text>
</comment>
<protein>
    <recommendedName>
        <fullName evidence="2">Anti-sigma factor antagonist</fullName>
    </recommendedName>
</protein>
<dbReference type="PANTHER" id="PTHR33495:SF2">
    <property type="entry name" value="ANTI-SIGMA FACTOR ANTAGONIST TM_1081-RELATED"/>
    <property type="match status" value="1"/>
</dbReference>
<gene>
    <name evidence="4" type="ORF">ACFQRI_02960</name>
</gene>
<evidence type="ECO:0000313" key="5">
    <source>
        <dbReference type="Proteomes" id="UP001596504"/>
    </source>
</evidence>
<accession>A0ABW2LF81</accession>
<dbReference type="RefSeq" id="WP_380664095.1">
    <property type="nucleotide sequence ID" value="NZ_JBHTCJ010000001.1"/>
</dbReference>
<dbReference type="NCBIfam" id="TIGR00377">
    <property type="entry name" value="ant_ant_sig"/>
    <property type="match status" value="1"/>
</dbReference>
<evidence type="ECO:0000259" key="3">
    <source>
        <dbReference type="PROSITE" id="PS50801"/>
    </source>
</evidence>
<evidence type="ECO:0000256" key="1">
    <source>
        <dbReference type="ARBA" id="ARBA00009013"/>
    </source>
</evidence>